<keyword evidence="1" id="KW-0812">Transmembrane</keyword>
<proteinExistence type="predicted"/>
<reference evidence="2 3" key="1">
    <citation type="submission" date="2013-02" db="EMBL/GenBank/DDBJ databases">
        <authorList>
            <person name="Harkins D.M."/>
            <person name="Durkin A.S."/>
            <person name="Brinkac L.M."/>
            <person name="Haft D.H."/>
            <person name="Selengut J.D."/>
            <person name="Sanka R."/>
            <person name="DePew J."/>
            <person name="Purushe J."/>
            <person name="Haake D.A."/>
            <person name="Matsunaga J."/>
            <person name="Vinetz J.M."/>
            <person name="Sutton G.G."/>
            <person name="Nierman W.C."/>
            <person name="Fouts D.E."/>
        </authorList>
    </citation>
    <scope>NUCLEOTIDE SEQUENCE [LARGE SCALE GENOMIC DNA]</scope>
    <source>
        <strain evidence="2 3">Ecochallenge</strain>
    </source>
</reference>
<comment type="caution">
    <text evidence="2">The sequence shown here is derived from an EMBL/GenBank/DDBJ whole genome shotgun (WGS) entry which is preliminary data.</text>
</comment>
<name>N1UGI1_9LEPT</name>
<dbReference type="EMBL" id="AHMI02000111">
    <property type="protein sequence ID" value="EMY15125.1"/>
    <property type="molecule type" value="Genomic_DNA"/>
</dbReference>
<evidence type="ECO:0000313" key="3">
    <source>
        <dbReference type="Proteomes" id="UP000012249"/>
    </source>
</evidence>
<keyword evidence="1" id="KW-1133">Transmembrane helix</keyword>
<feature type="transmembrane region" description="Helical" evidence="1">
    <location>
        <begin position="37"/>
        <end position="56"/>
    </location>
</feature>
<evidence type="ECO:0000313" key="2">
    <source>
        <dbReference type="EMBL" id="EMY15125.1"/>
    </source>
</evidence>
<dbReference type="AlphaFoldDB" id="N1UGI1"/>
<evidence type="ECO:0000256" key="1">
    <source>
        <dbReference type="SAM" id="Phobius"/>
    </source>
</evidence>
<organism evidence="2 3">
    <name type="scientific">Leptospira weilii str. Ecochallenge</name>
    <dbReference type="NCBI Taxonomy" id="1049986"/>
    <lineage>
        <taxon>Bacteria</taxon>
        <taxon>Pseudomonadati</taxon>
        <taxon>Spirochaetota</taxon>
        <taxon>Spirochaetia</taxon>
        <taxon>Leptospirales</taxon>
        <taxon>Leptospiraceae</taxon>
        <taxon>Leptospira</taxon>
    </lineage>
</organism>
<dbReference type="Proteomes" id="UP000012249">
    <property type="component" value="Unassembled WGS sequence"/>
</dbReference>
<sequence>MQNHFFTILLFMALATWIGKKEELSEAFSRFRENLHWSLFALLSALGFIVGVVLTVETKPFLYFVF</sequence>
<keyword evidence="1" id="KW-0472">Membrane</keyword>
<gene>
    <name evidence="2" type="ORF">LEP1GSC043_4811</name>
</gene>
<protein>
    <submittedName>
        <fullName evidence="2">Uncharacterized protein</fullName>
    </submittedName>
</protein>
<accession>N1UGI1</accession>